<keyword evidence="4" id="KW-0238">DNA-binding</keyword>
<evidence type="ECO:0000256" key="2">
    <source>
        <dbReference type="ARBA" id="ARBA00022833"/>
    </source>
</evidence>
<feature type="domain" description="Zn(2)-C6 fungal-type" evidence="8">
    <location>
        <begin position="20"/>
        <end position="56"/>
    </location>
</feature>
<evidence type="ECO:0000259" key="8">
    <source>
        <dbReference type="Pfam" id="PF00172"/>
    </source>
</evidence>
<reference evidence="9 10" key="1">
    <citation type="submission" date="2024-01" db="EMBL/GenBank/DDBJ databases">
        <authorList>
            <person name="Allen C."/>
            <person name="Tagirdzhanova G."/>
        </authorList>
    </citation>
    <scope>NUCLEOTIDE SEQUENCE [LARGE SCALE GENOMIC DNA]</scope>
    <source>
        <strain evidence="9 10">CBS 573.63</strain>
    </source>
</reference>
<sequence>MTRVKPGERKRARKPKVRSGCPTCNVVRKVKCDEARPACIRCVSTGRICDGYDNQPDGRCLVLAHRPSGAAAGDRMSMTGAASTIPSASIYTISPVSYGDALEARSLLFFKERTISQLQTFFPDDFWNSRILQLALSQDCIRHAVVSLSIHHERYMRLQNVSGRANGSADTSVSDADRAFALKQYNLAIRSLLECKDPTEALQIHLVSCLIFICIESLQGEIRSAIRLFKHGLSMIKALQSREVETAAAPEKPSLSSEGGTPAHVSSQSLTGDHVTDQFVSQLSSTTFSLSDNLISAVVAFLGRFSVQVSLLAGDIDPELHIGIIASASPQPKLSSTARFQTLLEARESIMNLAIHILSGAPHARIGDGFLESAAQMLGWWTIAFDRLAEERGPHLSKRGVALLELHKRYLTAHLKVPKTDYMMLSAGHVEEFAALVSLAERTLQSDTDGHDGSRPTHFHMDLGVVPVMFGTVLRCWDPVVRRRALTVLRNHRLQEGIWDSCLTLRAAERIVMLEDSSVSVLAAGTPVAPQRVKTVTLQMDSDEKTAKLHYGLGNHTFQEVLNW</sequence>
<keyword evidence="3" id="KW-0805">Transcription regulation</keyword>
<dbReference type="InterPro" id="IPR036864">
    <property type="entry name" value="Zn2-C6_fun-type_DNA-bd_sf"/>
</dbReference>
<evidence type="ECO:0000313" key="10">
    <source>
        <dbReference type="Proteomes" id="UP001642501"/>
    </source>
</evidence>
<evidence type="ECO:0000313" key="9">
    <source>
        <dbReference type="EMBL" id="CAK7264472.1"/>
    </source>
</evidence>
<dbReference type="InterPro" id="IPR052360">
    <property type="entry name" value="Transcr_Regulatory_Proteins"/>
</dbReference>
<evidence type="ECO:0000256" key="4">
    <source>
        <dbReference type="ARBA" id="ARBA00023125"/>
    </source>
</evidence>
<dbReference type="InterPro" id="IPR001138">
    <property type="entry name" value="Zn2Cys6_DnaBD"/>
</dbReference>
<evidence type="ECO:0000256" key="7">
    <source>
        <dbReference type="SAM" id="MobiDB-lite"/>
    </source>
</evidence>
<name>A0ABP0D8M2_9PEZI</name>
<gene>
    <name evidence="9" type="ORF">SEPCBS57363_001099</name>
</gene>
<feature type="region of interest" description="Disordered" evidence="7">
    <location>
        <begin position="247"/>
        <end position="269"/>
    </location>
</feature>
<evidence type="ECO:0000256" key="6">
    <source>
        <dbReference type="ARBA" id="ARBA00023242"/>
    </source>
</evidence>
<organism evidence="9 10">
    <name type="scientific">Sporothrix epigloea</name>
    <dbReference type="NCBI Taxonomy" id="1892477"/>
    <lineage>
        <taxon>Eukaryota</taxon>
        <taxon>Fungi</taxon>
        <taxon>Dikarya</taxon>
        <taxon>Ascomycota</taxon>
        <taxon>Pezizomycotina</taxon>
        <taxon>Sordariomycetes</taxon>
        <taxon>Sordariomycetidae</taxon>
        <taxon>Ophiostomatales</taxon>
        <taxon>Ophiostomataceae</taxon>
        <taxon>Sporothrix</taxon>
    </lineage>
</organism>
<dbReference type="Pfam" id="PF00172">
    <property type="entry name" value="Zn_clus"/>
    <property type="match status" value="1"/>
</dbReference>
<dbReference type="PANTHER" id="PTHR36206">
    <property type="entry name" value="ASPERCRYPTIN BIOSYNTHESIS CLUSTER-SPECIFIC TRANSCRIPTION REGULATOR ATNN-RELATED"/>
    <property type="match status" value="1"/>
</dbReference>
<dbReference type="EMBL" id="CAWUOM010000010">
    <property type="protein sequence ID" value="CAK7264472.1"/>
    <property type="molecule type" value="Genomic_DNA"/>
</dbReference>
<comment type="caution">
    <text evidence="9">The sequence shown here is derived from an EMBL/GenBank/DDBJ whole genome shotgun (WGS) entry which is preliminary data.</text>
</comment>
<evidence type="ECO:0000256" key="5">
    <source>
        <dbReference type="ARBA" id="ARBA00023163"/>
    </source>
</evidence>
<dbReference type="PANTHER" id="PTHR36206:SF12">
    <property type="entry name" value="ASPERCRYPTIN BIOSYNTHESIS CLUSTER-SPECIFIC TRANSCRIPTION REGULATOR ATNN-RELATED"/>
    <property type="match status" value="1"/>
</dbReference>
<evidence type="ECO:0000256" key="1">
    <source>
        <dbReference type="ARBA" id="ARBA00022723"/>
    </source>
</evidence>
<dbReference type="CDD" id="cd00067">
    <property type="entry name" value="GAL4"/>
    <property type="match status" value="1"/>
</dbReference>
<keyword evidence="2" id="KW-0862">Zinc</keyword>
<keyword evidence="10" id="KW-1185">Reference proteome</keyword>
<protein>
    <recommendedName>
        <fullName evidence="8">Zn(2)-C6 fungal-type domain-containing protein</fullName>
    </recommendedName>
</protein>
<keyword evidence="6" id="KW-0539">Nucleus</keyword>
<keyword evidence="1" id="KW-0479">Metal-binding</keyword>
<dbReference type="SUPFAM" id="SSF57701">
    <property type="entry name" value="Zn2/Cys6 DNA-binding domain"/>
    <property type="match status" value="1"/>
</dbReference>
<evidence type="ECO:0000256" key="3">
    <source>
        <dbReference type="ARBA" id="ARBA00023015"/>
    </source>
</evidence>
<accession>A0ABP0D8M2</accession>
<feature type="compositionally biased region" description="Polar residues" evidence="7">
    <location>
        <begin position="254"/>
        <end position="269"/>
    </location>
</feature>
<dbReference type="Pfam" id="PF11951">
    <property type="entry name" value="Fungal_trans_2"/>
    <property type="match status" value="1"/>
</dbReference>
<dbReference type="InterPro" id="IPR021858">
    <property type="entry name" value="Fun_TF"/>
</dbReference>
<keyword evidence="5" id="KW-0804">Transcription</keyword>
<proteinExistence type="predicted"/>
<dbReference type="Proteomes" id="UP001642501">
    <property type="component" value="Unassembled WGS sequence"/>
</dbReference>